<evidence type="ECO:0000313" key="2">
    <source>
        <dbReference type="Proteomes" id="UP000796761"/>
    </source>
</evidence>
<dbReference type="Proteomes" id="UP000796761">
    <property type="component" value="Unassembled WGS sequence"/>
</dbReference>
<dbReference type="EMBL" id="SWJQ01000468">
    <property type="protein sequence ID" value="TRZ13978.1"/>
    <property type="molecule type" value="Genomic_DNA"/>
</dbReference>
<sequence length="186" mass="20757">MHQDMIEANPLKVALQKGLLWLLVDKLNVGQPCALVTKKTNSPVGCIRNYVAHRSKGDILSLFSALMRHVWVLCSSLGSPIEERHKHMGEIQQRDTKMIERLENSTYKEKVNVLPVLGTPEVKAVLKAGFEGSRAEGQNPLPHSTAHSALNAAQDTFAFLKYKFTLLDHVQLLSHQHPQFFSAGLL</sequence>
<dbReference type="AlphaFoldDB" id="A0A8K1G969"/>
<gene>
    <name evidence="1" type="ORF">HGM15179_013127</name>
</gene>
<evidence type="ECO:0000313" key="1">
    <source>
        <dbReference type="EMBL" id="TRZ13978.1"/>
    </source>
</evidence>
<keyword evidence="2" id="KW-1185">Reference proteome</keyword>
<accession>A0A8K1G969</accession>
<name>A0A8K1G969_9PASS</name>
<reference evidence="1" key="1">
    <citation type="submission" date="2019-04" db="EMBL/GenBank/DDBJ databases">
        <title>Genome assembly of Zosterops borbonicus 15179.</title>
        <authorList>
            <person name="Leroy T."/>
            <person name="Anselmetti Y."/>
            <person name="Tilak M.-K."/>
            <person name="Nabholz B."/>
        </authorList>
    </citation>
    <scope>NUCLEOTIDE SEQUENCE</scope>
    <source>
        <strain evidence="1">HGM_15179</strain>
        <tissue evidence="1">Muscle</tissue>
    </source>
</reference>
<organism evidence="1 2">
    <name type="scientific">Zosterops borbonicus</name>
    <dbReference type="NCBI Taxonomy" id="364589"/>
    <lineage>
        <taxon>Eukaryota</taxon>
        <taxon>Metazoa</taxon>
        <taxon>Chordata</taxon>
        <taxon>Craniata</taxon>
        <taxon>Vertebrata</taxon>
        <taxon>Euteleostomi</taxon>
        <taxon>Archelosauria</taxon>
        <taxon>Archosauria</taxon>
        <taxon>Dinosauria</taxon>
        <taxon>Saurischia</taxon>
        <taxon>Theropoda</taxon>
        <taxon>Coelurosauria</taxon>
        <taxon>Aves</taxon>
        <taxon>Neognathae</taxon>
        <taxon>Neoaves</taxon>
        <taxon>Telluraves</taxon>
        <taxon>Australaves</taxon>
        <taxon>Passeriformes</taxon>
        <taxon>Sylvioidea</taxon>
        <taxon>Zosteropidae</taxon>
        <taxon>Zosterops</taxon>
    </lineage>
</organism>
<protein>
    <submittedName>
        <fullName evidence="1">Uncharacterized protein</fullName>
    </submittedName>
</protein>
<dbReference type="OrthoDB" id="10657405at2759"/>
<proteinExistence type="predicted"/>
<comment type="caution">
    <text evidence="1">The sequence shown here is derived from an EMBL/GenBank/DDBJ whole genome shotgun (WGS) entry which is preliminary data.</text>
</comment>